<dbReference type="InterPro" id="IPR029016">
    <property type="entry name" value="GAF-like_dom_sf"/>
</dbReference>
<feature type="domain" description="HTH iclR-type" evidence="7">
    <location>
        <begin position="7"/>
        <end position="71"/>
    </location>
</feature>
<dbReference type="Gene3D" id="1.10.10.10">
    <property type="entry name" value="Winged helix-like DNA-binding domain superfamily/Winged helix DNA-binding domain"/>
    <property type="match status" value="1"/>
</dbReference>
<evidence type="ECO:0000256" key="4">
    <source>
        <dbReference type="ARBA" id="ARBA00023163"/>
    </source>
</evidence>
<dbReference type="SMART" id="SM00346">
    <property type="entry name" value="HTH_ICLR"/>
    <property type="match status" value="1"/>
</dbReference>
<dbReference type="GO" id="GO:0006071">
    <property type="term" value="P:glycerol metabolic process"/>
    <property type="evidence" value="ECO:0007669"/>
    <property type="project" value="UniProtKB-KW"/>
</dbReference>
<keyword evidence="10" id="KW-1185">Reference proteome</keyword>
<dbReference type="Pfam" id="PF09339">
    <property type="entry name" value="HTH_IclR"/>
    <property type="match status" value="1"/>
</dbReference>
<dbReference type="EMBL" id="BOMB01000049">
    <property type="protein sequence ID" value="GID15919.1"/>
    <property type="molecule type" value="Genomic_DNA"/>
</dbReference>
<dbReference type="InterPro" id="IPR011991">
    <property type="entry name" value="ArsR-like_HTH"/>
</dbReference>
<dbReference type="Gene3D" id="3.30.450.40">
    <property type="match status" value="1"/>
</dbReference>
<keyword evidence="4" id="KW-0804">Transcription</keyword>
<evidence type="ECO:0000256" key="2">
    <source>
        <dbReference type="ARBA" id="ARBA00023015"/>
    </source>
</evidence>
<sequence>MDQRYQVRSVSRAVEILEALADGGDGLTVTEVAKRVGAAKSAAFSTLQTLEAHGFAASRGEGTARRYRLGLALARLGEHAIGQVSLRDVALPVLRELSTETGMTARVAVPEAGHAVVVGRVNAPGAVRFDLHMGTREPAHCTGVGKAILAELPEDDARAILAAGPLEARTPRTLTDIPAVLADLAEIRRRGYAIDDEEDAEGIFCVGSAVHDHRGECAGAISVTGLKLDLPLWRIHQIGEAVRGYAGQVTDLLSGRV</sequence>
<dbReference type="InterPro" id="IPR005471">
    <property type="entry name" value="Tscrpt_reg_IclR_N"/>
</dbReference>
<keyword evidence="2" id="KW-0805">Transcription regulation</keyword>
<dbReference type="Proteomes" id="UP000612808">
    <property type="component" value="Unassembled WGS sequence"/>
</dbReference>
<evidence type="ECO:0000256" key="3">
    <source>
        <dbReference type="ARBA" id="ARBA00023125"/>
    </source>
</evidence>
<dbReference type="InterPro" id="IPR036390">
    <property type="entry name" value="WH_DNA-bd_sf"/>
</dbReference>
<gene>
    <name evidence="9" type="ORF">Aru02nite_68080</name>
</gene>
<dbReference type="InterPro" id="IPR036388">
    <property type="entry name" value="WH-like_DNA-bd_sf"/>
</dbReference>
<comment type="function">
    <text evidence="5">May be an activator protein for the gylABX operon.</text>
</comment>
<dbReference type="AlphaFoldDB" id="A0A8J3NE32"/>
<name>A0A8J3NE32_9ACTN</name>
<dbReference type="PANTHER" id="PTHR30136:SF24">
    <property type="entry name" value="HTH-TYPE TRANSCRIPTIONAL REPRESSOR ALLR"/>
    <property type="match status" value="1"/>
</dbReference>
<keyword evidence="3" id="KW-0238">DNA-binding</keyword>
<keyword evidence="1" id="KW-0319">Glycerol metabolism</keyword>
<evidence type="ECO:0000256" key="5">
    <source>
        <dbReference type="ARBA" id="ARBA00058938"/>
    </source>
</evidence>
<accession>A0A8J3NE32</accession>
<dbReference type="InterPro" id="IPR050707">
    <property type="entry name" value="HTH_MetabolicPath_Reg"/>
</dbReference>
<evidence type="ECO:0000259" key="8">
    <source>
        <dbReference type="PROSITE" id="PS51078"/>
    </source>
</evidence>
<feature type="domain" description="IclR-ED" evidence="8">
    <location>
        <begin position="72"/>
        <end position="255"/>
    </location>
</feature>
<dbReference type="PROSITE" id="PS51078">
    <property type="entry name" value="ICLR_ED"/>
    <property type="match status" value="1"/>
</dbReference>
<organism evidence="9 10">
    <name type="scientific">Actinocatenispora rupis</name>
    <dbReference type="NCBI Taxonomy" id="519421"/>
    <lineage>
        <taxon>Bacteria</taxon>
        <taxon>Bacillati</taxon>
        <taxon>Actinomycetota</taxon>
        <taxon>Actinomycetes</taxon>
        <taxon>Micromonosporales</taxon>
        <taxon>Micromonosporaceae</taxon>
        <taxon>Actinocatenispora</taxon>
    </lineage>
</organism>
<dbReference type="GO" id="GO:0045892">
    <property type="term" value="P:negative regulation of DNA-templated transcription"/>
    <property type="evidence" value="ECO:0007669"/>
    <property type="project" value="TreeGrafter"/>
</dbReference>
<evidence type="ECO:0000256" key="6">
    <source>
        <dbReference type="ARBA" id="ARBA00070406"/>
    </source>
</evidence>
<reference evidence="9" key="1">
    <citation type="submission" date="2021-01" db="EMBL/GenBank/DDBJ databases">
        <title>Whole genome shotgun sequence of Actinocatenispora rupis NBRC 107355.</title>
        <authorList>
            <person name="Komaki H."/>
            <person name="Tamura T."/>
        </authorList>
    </citation>
    <scope>NUCLEOTIDE SEQUENCE</scope>
    <source>
        <strain evidence="9">NBRC 107355</strain>
    </source>
</reference>
<evidence type="ECO:0000313" key="9">
    <source>
        <dbReference type="EMBL" id="GID15919.1"/>
    </source>
</evidence>
<dbReference type="GO" id="GO:0003677">
    <property type="term" value="F:DNA binding"/>
    <property type="evidence" value="ECO:0007669"/>
    <property type="project" value="UniProtKB-KW"/>
</dbReference>
<dbReference type="SUPFAM" id="SSF55781">
    <property type="entry name" value="GAF domain-like"/>
    <property type="match status" value="1"/>
</dbReference>
<protein>
    <recommendedName>
        <fullName evidence="6">Glycerol operon regulatory protein</fullName>
    </recommendedName>
</protein>
<dbReference type="InterPro" id="IPR014757">
    <property type="entry name" value="Tscrpt_reg_IclR_C"/>
</dbReference>
<proteinExistence type="predicted"/>
<dbReference type="PROSITE" id="PS51077">
    <property type="entry name" value="HTH_ICLR"/>
    <property type="match status" value="1"/>
</dbReference>
<dbReference type="GO" id="GO:0003700">
    <property type="term" value="F:DNA-binding transcription factor activity"/>
    <property type="evidence" value="ECO:0007669"/>
    <property type="project" value="TreeGrafter"/>
</dbReference>
<dbReference type="PANTHER" id="PTHR30136">
    <property type="entry name" value="HELIX-TURN-HELIX TRANSCRIPTIONAL REGULATOR, ICLR FAMILY"/>
    <property type="match status" value="1"/>
</dbReference>
<dbReference type="SUPFAM" id="SSF46785">
    <property type="entry name" value="Winged helix' DNA-binding domain"/>
    <property type="match status" value="1"/>
</dbReference>
<comment type="caution">
    <text evidence="9">The sequence shown here is derived from an EMBL/GenBank/DDBJ whole genome shotgun (WGS) entry which is preliminary data.</text>
</comment>
<dbReference type="FunFam" id="1.10.10.10:FF:000056">
    <property type="entry name" value="IclR family transcriptional regulator"/>
    <property type="match status" value="1"/>
</dbReference>
<evidence type="ECO:0000259" key="7">
    <source>
        <dbReference type="PROSITE" id="PS51077"/>
    </source>
</evidence>
<dbReference type="Pfam" id="PF01614">
    <property type="entry name" value="IclR_C"/>
    <property type="match status" value="1"/>
</dbReference>
<dbReference type="CDD" id="cd00090">
    <property type="entry name" value="HTH_ARSR"/>
    <property type="match status" value="1"/>
</dbReference>
<evidence type="ECO:0000256" key="1">
    <source>
        <dbReference type="ARBA" id="ARBA00022798"/>
    </source>
</evidence>
<evidence type="ECO:0000313" key="10">
    <source>
        <dbReference type="Proteomes" id="UP000612808"/>
    </source>
</evidence>